<dbReference type="PANTHER" id="PTHR30336">
    <property type="entry name" value="INNER MEMBRANE PROTEIN, PROBABLE PERMEASE"/>
    <property type="match status" value="1"/>
</dbReference>
<dbReference type="GO" id="GO:0005886">
    <property type="term" value="C:plasma membrane"/>
    <property type="evidence" value="ECO:0007669"/>
    <property type="project" value="TreeGrafter"/>
</dbReference>
<evidence type="ECO:0000313" key="4">
    <source>
        <dbReference type="EMBL" id="GGA81557.1"/>
    </source>
</evidence>
<dbReference type="InterPro" id="IPR051599">
    <property type="entry name" value="Cell_Envelope_Assoc"/>
</dbReference>
<dbReference type="EMBL" id="BMDX01000012">
    <property type="protein sequence ID" value="GGA81557.1"/>
    <property type="molecule type" value="Genomic_DNA"/>
</dbReference>
<dbReference type="InterPro" id="IPR014729">
    <property type="entry name" value="Rossmann-like_a/b/a_fold"/>
</dbReference>
<feature type="region of interest" description="Disordered" evidence="1">
    <location>
        <begin position="260"/>
        <end position="300"/>
    </location>
</feature>
<feature type="compositionally biased region" description="Basic and acidic residues" evidence="1">
    <location>
        <begin position="289"/>
        <end position="300"/>
    </location>
</feature>
<dbReference type="CDD" id="cd06259">
    <property type="entry name" value="YdcF-like"/>
    <property type="match status" value="1"/>
</dbReference>
<accession>A0A8J2U687</accession>
<gene>
    <name evidence="4" type="ORF">GCM10011369_24400</name>
</gene>
<dbReference type="OrthoDB" id="9809813at2"/>
<sequence length="300" mass="33169">MDFFVIKKLVATLVSPMPFAFLLMTLALLAAWFSGASRWVRWPLSFAWLVLGALSVYPISSSWLLKYEGMYPAYSARLDRPVEQIIVLGCYGIEDPQLPVSSQLHPCSSIRLIEAMRIWRFHPNAKLILSGGKTRFGQLSNAELGANLLIALGVPKDAIVISPVARDTETEAIAVKKLLGPNPPVLVTSATHMKRAVRLFARHDIAVIAAPSEHLVRAPSGQQSNWREWIPKATNLYNSERAWYATLGNTLVTLQNLFASKDKPQPPAPLDLSPKQTDEASDSDANDDTDNRAETMPEPQ</sequence>
<keyword evidence="2" id="KW-1133">Transmembrane helix</keyword>
<organism evidence="4 5">
    <name type="scientific">Neiella marina</name>
    <dbReference type="NCBI Taxonomy" id="508461"/>
    <lineage>
        <taxon>Bacteria</taxon>
        <taxon>Pseudomonadati</taxon>
        <taxon>Pseudomonadota</taxon>
        <taxon>Gammaproteobacteria</taxon>
        <taxon>Alteromonadales</taxon>
        <taxon>Echinimonadaceae</taxon>
        <taxon>Neiella</taxon>
    </lineage>
</organism>
<comment type="caution">
    <text evidence="4">The sequence shown here is derived from an EMBL/GenBank/DDBJ whole genome shotgun (WGS) entry which is preliminary data.</text>
</comment>
<dbReference type="GO" id="GO:0000270">
    <property type="term" value="P:peptidoglycan metabolic process"/>
    <property type="evidence" value="ECO:0007669"/>
    <property type="project" value="TreeGrafter"/>
</dbReference>
<reference evidence="5" key="1">
    <citation type="journal article" date="2019" name="Int. J. Syst. Evol. Microbiol.">
        <title>The Global Catalogue of Microorganisms (GCM) 10K type strain sequencing project: providing services to taxonomists for standard genome sequencing and annotation.</title>
        <authorList>
            <consortium name="The Broad Institute Genomics Platform"/>
            <consortium name="The Broad Institute Genome Sequencing Center for Infectious Disease"/>
            <person name="Wu L."/>
            <person name="Ma J."/>
        </authorList>
    </citation>
    <scope>NUCLEOTIDE SEQUENCE [LARGE SCALE GENOMIC DNA]</scope>
    <source>
        <strain evidence="5">CGMCC 1.10130</strain>
    </source>
</reference>
<feature type="transmembrane region" description="Helical" evidence="2">
    <location>
        <begin position="9"/>
        <end position="33"/>
    </location>
</feature>
<evidence type="ECO:0000256" key="1">
    <source>
        <dbReference type="SAM" id="MobiDB-lite"/>
    </source>
</evidence>
<feature type="compositionally biased region" description="Acidic residues" evidence="1">
    <location>
        <begin position="279"/>
        <end position="288"/>
    </location>
</feature>
<keyword evidence="2" id="KW-0812">Transmembrane</keyword>
<name>A0A8J2U687_9GAMM</name>
<protein>
    <submittedName>
        <fullName evidence="4">Membrane protein</fullName>
    </submittedName>
</protein>
<feature type="domain" description="DUF218" evidence="3">
    <location>
        <begin position="85"/>
        <end position="247"/>
    </location>
</feature>
<evidence type="ECO:0000256" key="2">
    <source>
        <dbReference type="SAM" id="Phobius"/>
    </source>
</evidence>
<evidence type="ECO:0000313" key="5">
    <source>
        <dbReference type="Proteomes" id="UP000619743"/>
    </source>
</evidence>
<dbReference type="GO" id="GO:0043164">
    <property type="term" value="P:Gram-negative-bacterium-type cell wall biogenesis"/>
    <property type="evidence" value="ECO:0007669"/>
    <property type="project" value="TreeGrafter"/>
</dbReference>
<dbReference type="Proteomes" id="UP000619743">
    <property type="component" value="Unassembled WGS sequence"/>
</dbReference>
<dbReference type="RefSeq" id="WP_087506075.1">
    <property type="nucleotide sequence ID" value="NZ_BMDX01000012.1"/>
</dbReference>
<dbReference type="Pfam" id="PF02698">
    <property type="entry name" value="DUF218"/>
    <property type="match status" value="1"/>
</dbReference>
<feature type="transmembrane region" description="Helical" evidence="2">
    <location>
        <begin position="45"/>
        <end position="65"/>
    </location>
</feature>
<dbReference type="PANTHER" id="PTHR30336:SF4">
    <property type="entry name" value="ENVELOPE BIOGENESIS FACTOR ELYC"/>
    <property type="match status" value="1"/>
</dbReference>
<dbReference type="Gene3D" id="3.40.50.620">
    <property type="entry name" value="HUPs"/>
    <property type="match status" value="1"/>
</dbReference>
<evidence type="ECO:0000259" key="3">
    <source>
        <dbReference type="Pfam" id="PF02698"/>
    </source>
</evidence>
<proteinExistence type="predicted"/>
<keyword evidence="2" id="KW-0472">Membrane</keyword>
<dbReference type="InterPro" id="IPR003848">
    <property type="entry name" value="DUF218"/>
</dbReference>
<dbReference type="AlphaFoldDB" id="A0A8J2U687"/>
<keyword evidence="5" id="KW-1185">Reference proteome</keyword>